<dbReference type="Gene3D" id="3.10.129.10">
    <property type="entry name" value="Hotdog Thioesterase"/>
    <property type="match status" value="1"/>
</dbReference>
<dbReference type="InterPro" id="IPR029069">
    <property type="entry name" value="HotDog_dom_sf"/>
</dbReference>
<accession>A0A271J548</accession>
<protein>
    <submittedName>
        <fullName evidence="3">Thioesterase</fullName>
    </submittedName>
</protein>
<evidence type="ECO:0000313" key="4">
    <source>
        <dbReference type="Proteomes" id="UP000216339"/>
    </source>
</evidence>
<reference evidence="3 4" key="1">
    <citation type="submission" date="2016-11" db="EMBL/GenBank/DDBJ databases">
        <title>Study of marine rhodopsin-containing bacteria.</title>
        <authorList>
            <person name="Yoshizawa S."/>
            <person name="Kumagai Y."/>
            <person name="Kogure K."/>
        </authorList>
    </citation>
    <scope>NUCLEOTIDE SEQUENCE [LARGE SCALE GENOMIC DNA]</scope>
    <source>
        <strain evidence="3 4">SAORIC-28</strain>
    </source>
</reference>
<dbReference type="InterPro" id="IPR006684">
    <property type="entry name" value="YbgC/YbaW"/>
</dbReference>
<name>A0A271J548_9BACT</name>
<evidence type="ECO:0000256" key="2">
    <source>
        <dbReference type="ARBA" id="ARBA00022801"/>
    </source>
</evidence>
<dbReference type="NCBIfam" id="TIGR00051">
    <property type="entry name" value="YbgC/FadM family acyl-CoA thioesterase"/>
    <property type="match status" value="1"/>
</dbReference>
<dbReference type="CDD" id="cd00586">
    <property type="entry name" value="4HBT"/>
    <property type="match status" value="1"/>
</dbReference>
<dbReference type="EMBL" id="MQWD01000001">
    <property type="protein sequence ID" value="PAP78397.1"/>
    <property type="molecule type" value="Genomic_DNA"/>
</dbReference>
<dbReference type="AlphaFoldDB" id="A0A271J548"/>
<dbReference type="Proteomes" id="UP000216339">
    <property type="component" value="Unassembled WGS sequence"/>
</dbReference>
<comment type="similarity">
    <text evidence="1">Belongs to the 4-hydroxybenzoyl-CoA thioesterase family.</text>
</comment>
<keyword evidence="2" id="KW-0378">Hydrolase</keyword>
<dbReference type="GO" id="GO:0047617">
    <property type="term" value="F:fatty acyl-CoA hydrolase activity"/>
    <property type="evidence" value="ECO:0007669"/>
    <property type="project" value="TreeGrafter"/>
</dbReference>
<gene>
    <name evidence="3" type="ORF">BSZ37_19200</name>
</gene>
<proteinExistence type="inferred from homology"/>
<evidence type="ECO:0000256" key="1">
    <source>
        <dbReference type="ARBA" id="ARBA00005953"/>
    </source>
</evidence>
<keyword evidence="4" id="KW-1185">Reference proteome</keyword>
<sequence>MTRSPDRPILHFTHRHRVRYRECDPMGVVYHAHVLDWFEAARTEALRAAGLPYRELEENGVIMPVVDLEVKYHASVRYDDLVEVEAAFPSLGVRLPVDYRVRVAGDDAVRISGRVTLCFVDSERGRPIPPPTLVRETFARAEGEERAAS</sequence>
<dbReference type="InterPro" id="IPR050563">
    <property type="entry name" value="4-hydroxybenzoyl-CoA_TE"/>
</dbReference>
<dbReference type="SUPFAM" id="SSF54637">
    <property type="entry name" value="Thioesterase/thiol ester dehydrase-isomerase"/>
    <property type="match status" value="1"/>
</dbReference>
<organism evidence="3 4">
    <name type="scientific">Rubrivirga marina</name>
    <dbReference type="NCBI Taxonomy" id="1196024"/>
    <lineage>
        <taxon>Bacteria</taxon>
        <taxon>Pseudomonadati</taxon>
        <taxon>Rhodothermota</taxon>
        <taxon>Rhodothermia</taxon>
        <taxon>Rhodothermales</taxon>
        <taxon>Rubricoccaceae</taxon>
        <taxon>Rubrivirga</taxon>
    </lineage>
</organism>
<dbReference type="OrthoDB" id="9800856at2"/>
<evidence type="ECO:0000313" key="3">
    <source>
        <dbReference type="EMBL" id="PAP78397.1"/>
    </source>
</evidence>
<dbReference type="RefSeq" id="WP_095512078.1">
    <property type="nucleotide sequence ID" value="NZ_MQWD01000001.1"/>
</dbReference>
<dbReference type="PANTHER" id="PTHR31793:SF27">
    <property type="entry name" value="NOVEL THIOESTERASE SUPERFAMILY DOMAIN AND SAPOSIN A-TYPE DOMAIN CONTAINING PROTEIN (0610012H03RIK)"/>
    <property type="match status" value="1"/>
</dbReference>
<dbReference type="PANTHER" id="PTHR31793">
    <property type="entry name" value="4-HYDROXYBENZOYL-COA THIOESTERASE FAMILY MEMBER"/>
    <property type="match status" value="1"/>
</dbReference>
<comment type="caution">
    <text evidence="3">The sequence shown here is derived from an EMBL/GenBank/DDBJ whole genome shotgun (WGS) entry which is preliminary data.</text>
</comment>
<dbReference type="PIRSF" id="PIRSF003230">
    <property type="entry name" value="YbgC"/>
    <property type="match status" value="1"/>
</dbReference>
<dbReference type="Pfam" id="PF13279">
    <property type="entry name" value="4HBT_2"/>
    <property type="match status" value="1"/>
</dbReference>